<feature type="compositionally biased region" description="Low complexity" evidence="7">
    <location>
        <begin position="95"/>
        <end position="106"/>
    </location>
</feature>
<feature type="compositionally biased region" description="Polar residues" evidence="7">
    <location>
        <begin position="231"/>
        <end position="249"/>
    </location>
</feature>
<gene>
    <name evidence="9" type="ORF">J5N97_014179</name>
</gene>
<feature type="compositionally biased region" description="Basic and acidic residues" evidence="7">
    <location>
        <begin position="1"/>
        <end position="11"/>
    </location>
</feature>
<feature type="region of interest" description="Disordered" evidence="7">
    <location>
        <begin position="479"/>
        <end position="516"/>
    </location>
</feature>
<evidence type="ECO:0000256" key="1">
    <source>
        <dbReference type="ARBA" id="ARBA00004123"/>
    </source>
</evidence>
<keyword evidence="4" id="KW-0804">Transcription</keyword>
<comment type="caution">
    <text evidence="9">The sequence shown here is derived from an EMBL/GenBank/DDBJ whole genome shotgun (WGS) entry which is preliminary data.</text>
</comment>
<dbReference type="SMART" id="SM00774">
    <property type="entry name" value="WRKY"/>
    <property type="match status" value="1"/>
</dbReference>
<keyword evidence="3" id="KW-0238">DNA-binding</keyword>
<feature type="compositionally biased region" description="Basic and acidic residues" evidence="7">
    <location>
        <begin position="39"/>
        <end position="49"/>
    </location>
</feature>
<organism evidence="9 10">
    <name type="scientific">Dioscorea zingiberensis</name>
    <dbReference type="NCBI Taxonomy" id="325984"/>
    <lineage>
        <taxon>Eukaryota</taxon>
        <taxon>Viridiplantae</taxon>
        <taxon>Streptophyta</taxon>
        <taxon>Embryophyta</taxon>
        <taxon>Tracheophyta</taxon>
        <taxon>Spermatophyta</taxon>
        <taxon>Magnoliopsida</taxon>
        <taxon>Liliopsida</taxon>
        <taxon>Dioscoreales</taxon>
        <taxon>Dioscoreaceae</taxon>
        <taxon>Dioscorea</taxon>
    </lineage>
</organism>
<name>A0A9D5HJ95_9LILI</name>
<dbReference type="AlphaFoldDB" id="A0A9D5HJ95"/>
<dbReference type="GO" id="GO:0043565">
    <property type="term" value="F:sequence-specific DNA binding"/>
    <property type="evidence" value="ECO:0007669"/>
    <property type="project" value="InterPro"/>
</dbReference>
<evidence type="ECO:0000256" key="7">
    <source>
        <dbReference type="SAM" id="MobiDB-lite"/>
    </source>
</evidence>
<accession>A0A9D5HJ95</accession>
<dbReference type="OrthoDB" id="2020995at2759"/>
<sequence length="516" mass="55702">MERPRRMDLLHSGDYSGNDPGGAGDRGGARGDVIQEVDFFSKSRQRDEAASCLPENPEKYSPSPPGEPSINMGLHLLTMNSGGSQQPAVEEKKNSGCSNSNSNSNSSKLVALQAELDRLGDENRKLRSMLDHLMKNYTDLQNQLLLAMQQQACKAEDSQKDNMNGMPSPVPLTAQQFMDPGPTCMQDTEDPSKSGEEEEEPSPLRNHLDHASSFKEQAIVPLTKRRLPTDNIPSEQTSPSWVANKSPKQAQERNSDQTSELACRKARVSVRARSDAPMISDGCQWRKYGQKMAKGNPCPRAYYRCTMAAGCSVRKQVQRCAEDKTILITTYEGNHNHPLPPAAMAMANTTTAAATMLLSGSTTSKDSLTNPTTGFYQPMPYASTMATLSASAPFPTITLDLTQPPGPVQLHRQQTPATPFSLPLPMYMPQKVPGMVLPPGLQFGQQQPSVMDTVTAAIASDPNFTSALAAAIKSIMAAPRSSDGTSGNSTSPPALHVVPGSPQFPQSCTTFSTNTN</sequence>
<dbReference type="Proteomes" id="UP001085076">
    <property type="component" value="Miscellaneous, Linkage group lg03"/>
</dbReference>
<dbReference type="FunFam" id="2.20.25.80:FF:000002">
    <property type="entry name" value="probable WRKY transcription factor 31"/>
    <property type="match status" value="1"/>
</dbReference>
<dbReference type="EMBL" id="JAGGNH010000003">
    <property type="protein sequence ID" value="KAJ0978705.1"/>
    <property type="molecule type" value="Genomic_DNA"/>
</dbReference>
<feature type="compositionally biased region" description="Polar residues" evidence="7">
    <location>
        <begin position="78"/>
        <end position="87"/>
    </location>
</feature>
<dbReference type="PANTHER" id="PTHR31429">
    <property type="entry name" value="WRKY TRANSCRIPTION FACTOR 36-RELATED"/>
    <property type="match status" value="1"/>
</dbReference>
<dbReference type="InterPro" id="IPR003657">
    <property type="entry name" value="WRKY_dom"/>
</dbReference>
<dbReference type="SUPFAM" id="SSF118290">
    <property type="entry name" value="WRKY DNA-binding domain"/>
    <property type="match status" value="1"/>
</dbReference>
<keyword evidence="5" id="KW-0539">Nucleus</keyword>
<feature type="compositionally biased region" description="Polar residues" evidence="7">
    <location>
        <begin position="482"/>
        <end position="492"/>
    </location>
</feature>
<feature type="coiled-coil region" evidence="6">
    <location>
        <begin position="109"/>
        <end position="150"/>
    </location>
</feature>
<evidence type="ECO:0000256" key="2">
    <source>
        <dbReference type="ARBA" id="ARBA00023015"/>
    </source>
</evidence>
<evidence type="ECO:0000313" key="10">
    <source>
        <dbReference type="Proteomes" id="UP001085076"/>
    </source>
</evidence>
<dbReference type="PROSITE" id="PS50811">
    <property type="entry name" value="WRKY"/>
    <property type="match status" value="1"/>
</dbReference>
<dbReference type="GO" id="GO:0005634">
    <property type="term" value="C:nucleus"/>
    <property type="evidence" value="ECO:0007669"/>
    <property type="project" value="UniProtKB-SubCell"/>
</dbReference>
<dbReference type="PANTHER" id="PTHR31429:SF59">
    <property type="entry name" value="WRKY TRANSCRIPTION FACTOR 47-RELATED"/>
    <property type="match status" value="1"/>
</dbReference>
<feature type="region of interest" description="Disordered" evidence="7">
    <location>
        <begin position="152"/>
        <end position="262"/>
    </location>
</feature>
<dbReference type="Gene3D" id="2.20.25.80">
    <property type="entry name" value="WRKY domain"/>
    <property type="match status" value="1"/>
</dbReference>
<dbReference type="GO" id="GO:0003700">
    <property type="term" value="F:DNA-binding transcription factor activity"/>
    <property type="evidence" value="ECO:0007669"/>
    <property type="project" value="InterPro"/>
</dbReference>
<feature type="region of interest" description="Disordered" evidence="7">
    <location>
        <begin position="1"/>
        <end position="106"/>
    </location>
</feature>
<feature type="domain" description="WRKY" evidence="8">
    <location>
        <begin position="274"/>
        <end position="340"/>
    </location>
</feature>
<protein>
    <recommendedName>
        <fullName evidence="8">WRKY domain-containing protein</fullName>
    </recommendedName>
</protein>
<evidence type="ECO:0000256" key="3">
    <source>
        <dbReference type="ARBA" id="ARBA00023125"/>
    </source>
</evidence>
<evidence type="ECO:0000313" key="9">
    <source>
        <dbReference type="EMBL" id="KAJ0978705.1"/>
    </source>
</evidence>
<keyword evidence="10" id="KW-1185">Reference proteome</keyword>
<proteinExistence type="predicted"/>
<dbReference type="InterPro" id="IPR036576">
    <property type="entry name" value="WRKY_dom_sf"/>
</dbReference>
<comment type="subcellular location">
    <subcellularLocation>
        <location evidence="1">Nucleus</location>
    </subcellularLocation>
</comment>
<keyword evidence="2" id="KW-0805">Transcription regulation</keyword>
<dbReference type="InterPro" id="IPR044810">
    <property type="entry name" value="WRKY_plant"/>
</dbReference>
<dbReference type="Pfam" id="PF03106">
    <property type="entry name" value="WRKY"/>
    <property type="match status" value="1"/>
</dbReference>
<evidence type="ECO:0000256" key="6">
    <source>
        <dbReference type="SAM" id="Coils"/>
    </source>
</evidence>
<evidence type="ECO:0000256" key="5">
    <source>
        <dbReference type="ARBA" id="ARBA00023242"/>
    </source>
</evidence>
<feature type="compositionally biased region" description="Polar residues" evidence="7">
    <location>
        <begin position="503"/>
        <end position="516"/>
    </location>
</feature>
<evidence type="ECO:0000256" key="4">
    <source>
        <dbReference type="ARBA" id="ARBA00023163"/>
    </source>
</evidence>
<evidence type="ECO:0000259" key="8">
    <source>
        <dbReference type="PROSITE" id="PS50811"/>
    </source>
</evidence>
<reference evidence="9" key="1">
    <citation type="submission" date="2021-03" db="EMBL/GenBank/DDBJ databases">
        <authorList>
            <person name="Li Z."/>
            <person name="Yang C."/>
        </authorList>
    </citation>
    <scope>NUCLEOTIDE SEQUENCE</scope>
    <source>
        <strain evidence="9">Dzin_1.0</strain>
        <tissue evidence="9">Leaf</tissue>
    </source>
</reference>
<keyword evidence="6" id="KW-0175">Coiled coil</keyword>
<reference evidence="9" key="2">
    <citation type="journal article" date="2022" name="Hortic Res">
        <title>The genome of Dioscorea zingiberensis sheds light on the biosynthesis, origin and evolution of the medicinally important diosgenin saponins.</title>
        <authorList>
            <person name="Li Y."/>
            <person name="Tan C."/>
            <person name="Li Z."/>
            <person name="Guo J."/>
            <person name="Li S."/>
            <person name="Chen X."/>
            <person name="Wang C."/>
            <person name="Dai X."/>
            <person name="Yang H."/>
            <person name="Song W."/>
            <person name="Hou L."/>
            <person name="Xu J."/>
            <person name="Tong Z."/>
            <person name="Xu A."/>
            <person name="Yuan X."/>
            <person name="Wang W."/>
            <person name="Yang Q."/>
            <person name="Chen L."/>
            <person name="Sun Z."/>
            <person name="Wang K."/>
            <person name="Pan B."/>
            <person name="Chen J."/>
            <person name="Bao Y."/>
            <person name="Liu F."/>
            <person name="Qi X."/>
            <person name="Gang D.R."/>
            <person name="Wen J."/>
            <person name="Li J."/>
        </authorList>
    </citation>
    <scope>NUCLEOTIDE SEQUENCE</scope>
    <source>
        <strain evidence="9">Dzin_1.0</strain>
    </source>
</reference>